<dbReference type="InterPro" id="IPR008979">
    <property type="entry name" value="Galactose-bd-like_sf"/>
</dbReference>
<dbReference type="InterPro" id="IPR023296">
    <property type="entry name" value="Glyco_hydro_beta-prop_sf"/>
</dbReference>
<protein>
    <submittedName>
        <fullName evidence="5">Uncharacterized protein</fullName>
    </submittedName>
</protein>
<evidence type="ECO:0000256" key="3">
    <source>
        <dbReference type="ARBA" id="ARBA00023295"/>
    </source>
</evidence>
<evidence type="ECO:0000313" key="6">
    <source>
        <dbReference type="Proteomes" id="UP000287394"/>
    </source>
</evidence>
<evidence type="ECO:0000256" key="4">
    <source>
        <dbReference type="RuleBase" id="RU361187"/>
    </source>
</evidence>
<dbReference type="PANTHER" id="PTHR42812">
    <property type="entry name" value="BETA-XYLOSIDASE"/>
    <property type="match status" value="1"/>
</dbReference>
<keyword evidence="6" id="KW-1185">Reference proteome</keyword>
<organism evidence="5 6">
    <name type="scientific">Capsulimonas corticalis</name>
    <dbReference type="NCBI Taxonomy" id="2219043"/>
    <lineage>
        <taxon>Bacteria</taxon>
        <taxon>Bacillati</taxon>
        <taxon>Armatimonadota</taxon>
        <taxon>Armatimonadia</taxon>
        <taxon>Capsulimonadales</taxon>
        <taxon>Capsulimonadaceae</taxon>
        <taxon>Capsulimonas</taxon>
    </lineage>
</organism>
<dbReference type="Gene3D" id="2.115.10.20">
    <property type="entry name" value="Glycosyl hydrolase domain, family 43"/>
    <property type="match status" value="1"/>
</dbReference>
<keyword evidence="3 4" id="KW-0326">Glycosidase</keyword>
<dbReference type="AlphaFoldDB" id="A0A402D0H3"/>
<evidence type="ECO:0000256" key="2">
    <source>
        <dbReference type="ARBA" id="ARBA00022801"/>
    </source>
</evidence>
<dbReference type="GO" id="GO:0005975">
    <property type="term" value="P:carbohydrate metabolic process"/>
    <property type="evidence" value="ECO:0007669"/>
    <property type="project" value="InterPro"/>
</dbReference>
<dbReference type="InterPro" id="IPR006710">
    <property type="entry name" value="Glyco_hydro_43"/>
</dbReference>
<dbReference type="InterPro" id="IPR051795">
    <property type="entry name" value="Glycosyl_Hydrlase_43"/>
</dbReference>
<proteinExistence type="inferred from homology"/>
<dbReference type="SUPFAM" id="SSF75005">
    <property type="entry name" value="Arabinanase/levansucrase/invertase"/>
    <property type="match status" value="1"/>
</dbReference>
<evidence type="ECO:0000256" key="1">
    <source>
        <dbReference type="ARBA" id="ARBA00009865"/>
    </source>
</evidence>
<dbReference type="PANTHER" id="PTHR42812:SF14">
    <property type="entry name" value="SECRETED PROTEIN"/>
    <property type="match status" value="1"/>
</dbReference>
<dbReference type="Gene3D" id="2.60.120.260">
    <property type="entry name" value="Galactose-binding domain-like"/>
    <property type="match status" value="1"/>
</dbReference>
<evidence type="ECO:0000313" key="5">
    <source>
        <dbReference type="EMBL" id="BDI33599.1"/>
    </source>
</evidence>
<dbReference type="GO" id="GO:0004553">
    <property type="term" value="F:hydrolase activity, hydrolyzing O-glycosyl compounds"/>
    <property type="evidence" value="ECO:0007669"/>
    <property type="project" value="InterPro"/>
</dbReference>
<dbReference type="RefSeq" id="WP_119323070.1">
    <property type="nucleotide sequence ID" value="NZ_AP025739.1"/>
</dbReference>
<name>A0A402D0H3_9BACT</name>
<dbReference type="OrthoDB" id="9801455at2"/>
<reference evidence="5 6" key="1">
    <citation type="journal article" date="2019" name="Int. J. Syst. Evol. Microbiol.">
        <title>Capsulimonas corticalis gen. nov., sp. nov., an aerobic capsulated bacterium, of a novel bacterial order, Capsulimonadales ord. nov., of the class Armatimonadia of the phylum Armatimonadetes.</title>
        <authorList>
            <person name="Li J."/>
            <person name="Kudo C."/>
            <person name="Tonouchi A."/>
        </authorList>
    </citation>
    <scope>NUCLEOTIDE SEQUENCE [LARGE SCALE GENOMIC DNA]</scope>
    <source>
        <strain evidence="5 6">AX-7</strain>
    </source>
</reference>
<gene>
    <name evidence="5" type="ORF">CCAX7_56500</name>
</gene>
<dbReference type="Pfam" id="PF04616">
    <property type="entry name" value="Glyco_hydro_43"/>
    <property type="match status" value="1"/>
</dbReference>
<keyword evidence="2 4" id="KW-0378">Hydrolase</keyword>
<comment type="similarity">
    <text evidence="1 4">Belongs to the glycosyl hydrolase 43 family.</text>
</comment>
<dbReference type="CDD" id="cd08986">
    <property type="entry name" value="GH43-like"/>
    <property type="match status" value="1"/>
</dbReference>
<dbReference type="KEGG" id="ccot:CCAX7_56500"/>
<accession>A0A402D0H3</accession>
<sequence length="486" mass="53968">MKTMIPALLAVTLAGATYADTETVPLSIPQVGVILPAARDVNSPGGLPLRMLFDFPVRDPNICLGHDGNFYFVGTTESADGHGSMWDENDGVRMWRSRDLVHWEKRGFVWTFDRDGTWSKEHKKSPWVSPHGELRRALWAPEIHYLKGTYWIPYSMNYSGTGILKSTSGKPEGPYVDIKKDGPLTDAIDPSMFEDTDGKVYMLWADYNIALMKDDMSGLAEPPRKVQMPKYPWGEGIFMVKNHGKYIFINSGTSETTFQGQPVKTYDCYSAVSDSIYGPYTAIYRAIPHAGHNNLFQDTKGNWWSSYFGSGDPNAPWEIKPGVLPVTIRKEGHVSPKWATKPPVWRYSMTAPAADWASANFHDNSWSQGPGGFGDPAIFESGPVTIVRTPWKSGEVWLRKTFTVKVGQEKPALLYLRHTGDTEVFVNGKQVAHLTGADENYEALPLADPDALRAGRNTIAVHATAPADKLPYIDVGLIDKAPPATR</sequence>
<dbReference type="SUPFAM" id="SSF49785">
    <property type="entry name" value="Galactose-binding domain-like"/>
    <property type="match status" value="1"/>
</dbReference>
<dbReference type="Proteomes" id="UP000287394">
    <property type="component" value="Chromosome"/>
</dbReference>
<dbReference type="EMBL" id="AP025739">
    <property type="protein sequence ID" value="BDI33599.1"/>
    <property type="molecule type" value="Genomic_DNA"/>
</dbReference>